<evidence type="ECO:0000313" key="7">
    <source>
        <dbReference type="EMBL" id="SFE19992.1"/>
    </source>
</evidence>
<evidence type="ECO:0000259" key="6">
    <source>
        <dbReference type="Pfam" id="PF06271"/>
    </source>
</evidence>
<protein>
    <submittedName>
        <fullName evidence="7">Uncharacterized membrane protein YckC, RDD family</fullName>
    </submittedName>
</protein>
<keyword evidence="3 5" id="KW-1133">Transmembrane helix</keyword>
<feature type="transmembrane region" description="Helical" evidence="5">
    <location>
        <begin position="37"/>
        <end position="70"/>
    </location>
</feature>
<comment type="subcellular location">
    <subcellularLocation>
        <location evidence="1">Membrane</location>
        <topology evidence="1">Multi-pass membrane protein</topology>
    </subcellularLocation>
</comment>
<dbReference type="InterPro" id="IPR010432">
    <property type="entry name" value="RDD"/>
</dbReference>
<keyword evidence="4 5" id="KW-0472">Membrane</keyword>
<gene>
    <name evidence="7" type="ORF">SAMN04515678_10787</name>
</gene>
<evidence type="ECO:0000313" key="8">
    <source>
        <dbReference type="Proteomes" id="UP000325289"/>
    </source>
</evidence>
<proteinExistence type="predicted"/>
<dbReference type="RefSeq" id="WP_223163068.1">
    <property type="nucleotide sequence ID" value="NZ_FOMS01000007.1"/>
</dbReference>
<sequence>MTDMDQYLDHHLPDPMTQPEFYDGVTAKRALAWVIDVIVVSIFVVPVVILTAFIALFFLPVVMLTVGFLYRWFTLAEGSATWGMRLMAIELRDAYGERLDSGTAFLHTAGYALSISTAIVQFGSAVLMCATERGQGLTDLALGTVMINKRA</sequence>
<reference evidence="7 8" key="1">
    <citation type="submission" date="2016-10" db="EMBL/GenBank/DDBJ databases">
        <authorList>
            <person name="Varghese N."/>
            <person name="Submissions S."/>
        </authorList>
    </citation>
    <scope>NUCLEOTIDE SEQUENCE [LARGE SCALE GENOMIC DNA]</scope>
    <source>
        <strain evidence="8">YIM D21,KCTC 23444,ACCC 10710</strain>
    </source>
</reference>
<evidence type="ECO:0000256" key="4">
    <source>
        <dbReference type="ARBA" id="ARBA00023136"/>
    </source>
</evidence>
<keyword evidence="2 5" id="KW-0812">Transmembrane</keyword>
<keyword evidence="8" id="KW-1185">Reference proteome</keyword>
<feature type="domain" description="RDD" evidence="6">
    <location>
        <begin position="27"/>
        <end position="142"/>
    </location>
</feature>
<dbReference type="Pfam" id="PF06271">
    <property type="entry name" value="RDD"/>
    <property type="match status" value="1"/>
</dbReference>
<dbReference type="AlphaFoldDB" id="A0A1I1YL17"/>
<dbReference type="GO" id="GO:0016020">
    <property type="term" value="C:membrane"/>
    <property type="evidence" value="ECO:0007669"/>
    <property type="project" value="UniProtKB-SubCell"/>
</dbReference>
<name>A0A1I1YL17_9RHOB</name>
<dbReference type="EMBL" id="FOMS01000007">
    <property type="protein sequence ID" value="SFE19992.1"/>
    <property type="molecule type" value="Genomic_DNA"/>
</dbReference>
<evidence type="ECO:0000256" key="3">
    <source>
        <dbReference type="ARBA" id="ARBA00022989"/>
    </source>
</evidence>
<organism evidence="7 8">
    <name type="scientific">Roseivivax sediminis</name>
    <dbReference type="NCBI Taxonomy" id="936889"/>
    <lineage>
        <taxon>Bacteria</taxon>
        <taxon>Pseudomonadati</taxon>
        <taxon>Pseudomonadota</taxon>
        <taxon>Alphaproteobacteria</taxon>
        <taxon>Rhodobacterales</taxon>
        <taxon>Roseobacteraceae</taxon>
        <taxon>Roseivivax</taxon>
    </lineage>
</organism>
<evidence type="ECO:0000256" key="1">
    <source>
        <dbReference type="ARBA" id="ARBA00004141"/>
    </source>
</evidence>
<dbReference type="Proteomes" id="UP000325289">
    <property type="component" value="Unassembled WGS sequence"/>
</dbReference>
<accession>A0A1I1YL17</accession>
<evidence type="ECO:0000256" key="5">
    <source>
        <dbReference type="SAM" id="Phobius"/>
    </source>
</evidence>
<evidence type="ECO:0000256" key="2">
    <source>
        <dbReference type="ARBA" id="ARBA00022692"/>
    </source>
</evidence>